<sequence length="224" mass="26045">MTSLKISTTLIICFWLAGCAAISSHTVSVPSLSETETSNPHKVFGYHDEELLRSILFESIELTIIPYNTRVDDYRQEVLFFPINGGNPFAESPIDKKPFQVEFNIKGEKDRYLFYPYSTALNSAHFPELVRFQEYDHAQDCTRFAKPWSDIATEQPVMVKDRNIEYKHCYKTSGLYYLMIFDVVTPAPDQIFSVDMVFFDRFEKREISQKVFFRGVRVESVSTH</sequence>
<name>A0A081KAW4_9GAMM</name>
<evidence type="ECO:0000313" key="2">
    <source>
        <dbReference type="EMBL" id="KEI71290.1"/>
    </source>
</evidence>
<accession>A0A081KAW4</accession>
<keyword evidence="1" id="KW-0732">Signal</keyword>
<comment type="caution">
    <text evidence="2">The sequence shown here is derived from an EMBL/GenBank/DDBJ whole genome shotgun (WGS) entry which is preliminary data.</text>
</comment>
<organism evidence="2 3">
    <name type="scientific">Endozoicomonas elysicola</name>
    <dbReference type="NCBI Taxonomy" id="305900"/>
    <lineage>
        <taxon>Bacteria</taxon>
        <taxon>Pseudomonadati</taxon>
        <taxon>Pseudomonadota</taxon>
        <taxon>Gammaproteobacteria</taxon>
        <taxon>Oceanospirillales</taxon>
        <taxon>Endozoicomonadaceae</taxon>
        <taxon>Endozoicomonas</taxon>
    </lineage>
</organism>
<evidence type="ECO:0008006" key="4">
    <source>
        <dbReference type="Google" id="ProtNLM"/>
    </source>
</evidence>
<evidence type="ECO:0000256" key="1">
    <source>
        <dbReference type="SAM" id="SignalP"/>
    </source>
</evidence>
<keyword evidence="3" id="KW-1185">Reference proteome</keyword>
<evidence type="ECO:0000313" key="3">
    <source>
        <dbReference type="Proteomes" id="UP000027997"/>
    </source>
</evidence>
<dbReference type="Proteomes" id="UP000027997">
    <property type="component" value="Unassembled WGS sequence"/>
</dbReference>
<dbReference type="PROSITE" id="PS51257">
    <property type="entry name" value="PROKAR_LIPOPROTEIN"/>
    <property type="match status" value="1"/>
</dbReference>
<reference evidence="2 3" key="1">
    <citation type="submission" date="2014-06" db="EMBL/GenBank/DDBJ databases">
        <title>Whole Genome Sequences of Three Symbiotic Endozoicomonas Bacteria.</title>
        <authorList>
            <person name="Neave M.J."/>
            <person name="Apprill A."/>
            <person name="Voolstra C.R."/>
        </authorList>
    </citation>
    <scope>NUCLEOTIDE SEQUENCE [LARGE SCALE GENOMIC DNA]</scope>
    <source>
        <strain evidence="2 3">DSM 22380</strain>
    </source>
</reference>
<dbReference type="AlphaFoldDB" id="A0A081KAW4"/>
<feature type="chain" id="PRO_5001758855" description="Lipoprotein" evidence="1">
    <location>
        <begin position="21"/>
        <end position="224"/>
    </location>
</feature>
<proteinExistence type="predicted"/>
<feature type="signal peptide" evidence="1">
    <location>
        <begin position="1"/>
        <end position="20"/>
    </location>
</feature>
<protein>
    <recommendedName>
        <fullName evidence="4">Lipoprotein</fullName>
    </recommendedName>
</protein>
<dbReference type="EMBL" id="JOJP01000001">
    <property type="protein sequence ID" value="KEI71290.1"/>
    <property type="molecule type" value="Genomic_DNA"/>
</dbReference>
<gene>
    <name evidence="2" type="ORF">GV64_11560</name>
</gene>